<feature type="signal peptide" evidence="1">
    <location>
        <begin position="1"/>
        <end position="19"/>
    </location>
</feature>
<name>A0ABP8PEB0_9NOCA</name>
<sequence length="229" mass="24707">MRRRHLFLVLAFVVSVVFAEGAVAQAAPGSSAGSSDLLGGHGCSEALFNGDRRLGPQTLSDQFPVADQLDGYKRTGDLSPDEFLAKYWDPNAIPVASYRYPPENGYVLDGSGKPRRTKSQLDVGTLIDRYGSEGGNFLAPAGASYTSRALPPVNLVSDPADYCNYHVYAVAKPLPLYAGPITPWFEQQGFGTQFEVVADLLPKVGTCGTKVDVLWLRCAGYVRAVYPPQ</sequence>
<feature type="domain" description="TNT" evidence="2">
    <location>
        <begin position="121"/>
        <end position="222"/>
    </location>
</feature>
<dbReference type="EMBL" id="BAABFB010000059">
    <property type="protein sequence ID" value="GAA4484826.1"/>
    <property type="molecule type" value="Genomic_DNA"/>
</dbReference>
<evidence type="ECO:0000313" key="4">
    <source>
        <dbReference type="Proteomes" id="UP001501183"/>
    </source>
</evidence>
<dbReference type="PANTHER" id="PTHR42059">
    <property type="entry name" value="TNT DOMAIN-CONTAINING PROTEIN"/>
    <property type="match status" value="1"/>
</dbReference>
<dbReference type="InterPro" id="IPR025331">
    <property type="entry name" value="TNT"/>
</dbReference>
<keyword evidence="4" id="KW-1185">Reference proteome</keyword>
<dbReference type="PANTHER" id="PTHR42059:SF1">
    <property type="entry name" value="TNT DOMAIN-CONTAINING PROTEIN"/>
    <property type="match status" value="1"/>
</dbReference>
<protein>
    <recommendedName>
        <fullName evidence="2">TNT domain-containing protein</fullName>
    </recommendedName>
</protein>
<dbReference type="RefSeq" id="WP_345348759.1">
    <property type="nucleotide sequence ID" value="NZ_BAABFB010000059.1"/>
</dbReference>
<dbReference type="Pfam" id="PF14021">
    <property type="entry name" value="TNT"/>
    <property type="match status" value="1"/>
</dbReference>
<accession>A0ABP8PEB0</accession>
<keyword evidence="1" id="KW-0732">Signal</keyword>
<evidence type="ECO:0000313" key="3">
    <source>
        <dbReference type="EMBL" id="GAA4484826.1"/>
    </source>
</evidence>
<reference evidence="4" key="1">
    <citation type="journal article" date="2019" name="Int. J. Syst. Evol. Microbiol.">
        <title>The Global Catalogue of Microorganisms (GCM) 10K type strain sequencing project: providing services to taxonomists for standard genome sequencing and annotation.</title>
        <authorList>
            <consortium name="The Broad Institute Genomics Platform"/>
            <consortium name="The Broad Institute Genome Sequencing Center for Infectious Disease"/>
            <person name="Wu L."/>
            <person name="Ma J."/>
        </authorList>
    </citation>
    <scope>NUCLEOTIDE SEQUENCE [LARGE SCALE GENOMIC DNA]</scope>
    <source>
        <strain evidence="4">JCM 32206</strain>
    </source>
</reference>
<dbReference type="Proteomes" id="UP001501183">
    <property type="component" value="Unassembled WGS sequence"/>
</dbReference>
<proteinExistence type="predicted"/>
<gene>
    <name evidence="3" type="ORF">GCM10023094_38780</name>
</gene>
<feature type="chain" id="PRO_5047241709" description="TNT domain-containing protein" evidence="1">
    <location>
        <begin position="20"/>
        <end position="229"/>
    </location>
</feature>
<evidence type="ECO:0000256" key="1">
    <source>
        <dbReference type="SAM" id="SignalP"/>
    </source>
</evidence>
<evidence type="ECO:0000259" key="2">
    <source>
        <dbReference type="Pfam" id="PF14021"/>
    </source>
</evidence>
<organism evidence="3 4">
    <name type="scientific">Rhodococcus olei</name>
    <dbReference type="NCBI Taxonomy" id="2161675"/>
    <lineage>
        <taxon>Bacteria</taxon>
        <taxon>Bacillati</taxon>
        <taxon>Actinomycetota</taxon>
        <taxon>Actinomycetes</taxon>
        <taxon>Mycobacteriales</taxon>
        <taxon>Nocardiaceae</taxon>
        <taxon>Rhodococcus</taxon>
    </lineage>
</organism>
<dbReference type="InterPro" id="IPR053024">
    <property type="entry name" value="Fungal_surface_NADase"/>
</dbReference>
<comment type="caution">
    <text evidence="3">The sequence shown here is derived from an EMBL/GenBank/DDBJ whole genome shotgun (WGS) entry which is preliminary data.</text>
</comment>